<organism evidence="2 3">
    <name type="scientific">Triparma columacea</name>
    <dbReference type="NCBI Taxonomy" id="722753"/>
    <lineage>
        <taxon>Eukaryota</taxon>
        <taxon>Sar</taxon>
        <taxon>Stramenopiles</taxon>
        <taxon>Ochrophyta</taxon>
        <taxon>Bolidophyceae</taxon>
        <taxon>Parmales</taxon>
        <taxon>Triparmaceae</taxon>
        <taxon>Triparma</taxon>
    </lineage>
</organism>
<keyword evidence="1" id="KW-0472">Membrane</keyword>
<name>A0A9W7G1B7_9STRA</name>
<keyword evidence="1" id="KW-1133">Transmembrane helix</keyword>
<comment type="caution">
    <text evidence="2">The sequence shown here is derived from an EMBL/GenBank/DDBJ whole genome shotgun (WGS) entry which is preliminary data.</text>
</comment>
<protein>
    <submittedName>
        <fullName evidence="2">Uncharacterized protein</fullName>
    </submittedName>
</protein>
<accession>A0A9W7G1B7</accession>
<evidence type="ECO:0000256" key="1">
    <source>
        <dbReference type="SAM" id="Phobius"/>
    </source>
</evidence>
<dbReference type="EMBL" id="BRYA01000644">
    <property type="protein sequence ID" value="GMI27426.1"/>
    <property type="molecule type" value="Genomic_DNA"/>
</dbReference>
<keyword evidence="1" id="KW-0812">Transmembrane</keyword>
<gene>
    <name evidence="2" type="ORF">TrCOL_g3600</name>
</gene>
<dbReference type="Proteomes" id="UP001165065">
    <property type="component" value="Unassembled WGS sequence"/>
</dbReference>
<evidence type="ECO:0000313" key="3">
    <source>
        <dbReference type="Proteomes" id="UP001165065"/>
    </source>
</evidence>
<evidence type="ECO:0000313" key="2">
    <source>
        <dbReference type="EMBL" id="GMI27426.1"/>
    </source>
</evidence>
<feature type="transmembrane region" description="Helical" evidence="1">
    <location>
        <begin position="12"/>
        <end position="33"/>
    </location>
</feature>
<sequence length="221" mass="24333">MSSDSTVSDILFVVFIILSLLYSYLFVATLHSLRSQRTRQERLKTNRFLLRLRAETMDENGVGRGNGKGTVPNTLKKNVISSIIEALAHPLPFLASFSTIFQCMIVAYVSFSIKSRLSTLIMLLILPPIFGSSVSTIWVLGLLSLEFDNVEGFAQTAKNDVTRYTCGIALAIFGLLAAYTRFRELFYPLLCGNGSGGGGNNRGGGEERGGLEVEVRYDHAY</sequence>
<feature type="transmembrane region" description="Helical" evidence="1">
    <location>
        <begin position="120"/>
        <end position="141"/>
    </location>
</feature>
<keyword evidence="3" id="KW-1185">Reference proteome</keyword>
<dbReference type="AlphaFoldDB" id="A0A9W7G1B7"/>
<feature type="transmembrane region" description="Helical" evidence="1">
    <location>
        <begin position="161"/>
        <end position="179"/>
    </location>
</feature>
<dbReference type="OrthoDB" id="10569187at2759"/>
<reference evidence="3" key="1">
    <citation type="journal article" date="2023" name="Commun. Biol.">
        <title>Genome analysis of Parmales, the sister group of diatoms, reveals the evolutionary specialization of diatoms from phago-mixotrophs to photoautotrophs.</title>
        <authorList>
            <person name="Ban H."/>
            <person name="Sato S."/>
            <person name="Yoshikawa S."/>
            <person name="Yamada K."/>
            <person name="Nakamura Y."/>
            <person name="Ichinomiya M."/>
            <person name="Sato N."/>
            <person name="Blanc-Mathieu R."/>
            <person name="Endo H."/>
            <person name="Kuwata A."/>
            <person name="Ogata H."/>
        </authorList>
    </citation>
    <scope>NUCLEOTIDE SEQUENCE [LARGE SCALE GENOMIC DNA]</scope>
</reference>
<proteinExistence type="predicted"/>